<dbReference type="KEGG" id="rti:DC20_04135"/>
<dbReference type="OrthoDB" id="9815217at2"/>
<dbReference type="PANTHER" id="PTHR30329:SF21">
    <property type="entry name" value="LIPOPROTEIN YIAD-RELATED"/>
    <property type="match status" value="1"/>
</dbReference>
<dbReference type="Pfam" id="PF00691">
    <property type="entry name" value="OmpA"/>
    <property type="match status" value="1"/>
</dbReference>
<evidence type="ECO:0000256" key="1">
    <source>
        <dbReference type="PROSITE-ProRule" id="PRU00473"/>
    </source>
</evidence>
<dbReference type="Proteomes" id="UP000061382">
    <property type="component" value="Chromosome"/>
</dbReference>
<dbReference type="AlphaFoldDB" id="A0A0P0CGU9"/>
<dbReference type="GO" id="GO:0016020">
    <property type="term" value="C:membrane"/>
    <property type="evidence" value="ECO:0007669"/>
    <property type="project" value="UniProtKB-UniRule"/>
</dbReference>
<dbReference type="EMBL" id="CP012643">
    <property type="protein sequence ID" value="ALI98322.1"/>
    <property type="molecule type" value="Genomic_DNA"/>
</dbReference>
<evidence type="ECO:0000313" key="4">
    <source>
        <dbReference type="EMBL" id="ALI98322.1"/>
    </source>
</evidence>
<dbReference type="PANTHER" id="PTHR30329">
    <property type="entry name" value="STATOR ELEMENT OF FLAGELLAR MOTOR COMPLEX"/>
    <property type="match status" value="1"/>
</dbReference>
<dbReference type="RefSeq" id="WP_062542680.1">
    <property type="nucleotide sequence ID" value="NZ_CP012643.1"/>
</dbReference>
<sequence length="331" mass="36726">MFKHSLYRYAGVALLSTCLLSSCTTTKKYNALLAQKVKLEREKADCQSALSRTTRERSDLSKQVTELTEARAQLAADTSLLSNTLRKSQSVYADLSSTYDKLIKNHDRLMSNSALESSKLSKDLARREEELKKLNETLTKNRSQLDQLSSDLKSREERLNELERILAEKDKAVNALRTKVSNALLGFNSKDLSVDVRNGKVYVSLSEQLLFKSGSTKVDAKGQDALRKLAAALKDQQDVNVVVEGHTDDVPVARGTLGMQDNWDLSVLRATEITRILTSAGLAGTKITPSGRAENVPLDAAKTADARQKNRRTEIILTPKLDELFQILEAN</sequence>
<dbReference type="PROSITE" id="PS51123">
    <property type="entry name" value="OMPA_2"/>
    <property type="match status" value="1"/>
</dbReference>
<dbReference type="PROSITE" id="PS51257">
    <property type="entry name" value="PROKAR_LIPOPROTEIN"/>
    <property type="match status" value="1"/>
</dbReference>
<evidence type="ECO:0000259" key="3">
    <source>
        <dbReference type="PROSITE" id="PS51123"/>
    </source>
</evidence>
<dbReference type="Gene3D" id="3.30.1330.60">
    <property type="entry name" value="OmpA-like domain"/>
    <property type="match status" value="1"/>
</dbReference>
<evidence type="ECO:0000313" key="5">
    <source>
        <dbReference type="Proteomes" id="UP000061382"/>
    </source>
</evidence>
<reference evidence="4 5" key="1">
    <citation type="submission" date="2015-08" db="EMBL/GenBank/DDBJ databases">
        <title>Complete genome sequence of Rufibacter tibetensis strain 1351t, a radiation-resistant bacterium from tibet plateau.</title>
        <authorList>
            <person name="Dai J."/>
        </authorList>
    </citation>
    <scope>NUCLEOTIDE SEQUENCE [LARGE SCALE GENOMIC DNA]</scope>
    <source>
        <strain evidence="4 5">1351</strain>
    </source>
</reference>
<dbReference type="Gene3D" id="1.10.287.1490">
    <property type="match status" value="1"/>
</dbReference>
<dbReference type="PATRIC" id="fig|512763.3.peg.918"/>
<dbReference type="InterPro" id="IPR036737">
    <property type="entry name" value="OmpA-like_sf"/>
</dbReference>
<keyword evidence="2" id="KW-0175">Coiled coil</keyword>
<organism evidence="4 5">
    <name type="scientific">Rufibacter tibetensis</name>
    <dbReference type="NCBI Taxonomy" id="512763"/>
    <lineage>
        <taxon>Bacteria</taxon>
        <taxon>Pseudomonadati</taxon>
        <taxon>Bacteroidota</taxon>
        <taxon>Cytophagia</taxon>
        <taxon>Cytophagales</taxon>
        <taxon>Hymenobacteraceae</taxon>
        <taxon>Rufibacter</taxon>
    </lineage>
</organism>
<dbReference type="InterPro" id="IPR006665">
    <property type="entry name" value="OmpA-like"/>
</dbReference>
<feature type="coiled-coil region" evidence="2">
    <location>
        <begin position="29"/>
        <end position="77"/>
    </location>
</feature>
<dbReference type="STRING" id="512763.DC20_04135"/>
<feature type="coiled-coil region" evidence="2">
    <location>
        <begin position="117"/>
        <end position="179"/>
    </location>
</feature>
<dbReference type="InterPro" id="IPR050330">
    <property type="entry name" value="Bact_OuterMem_StrucFunc"/>
</dbReference>
<protein>
    <submittedName>
        <fullName evidence="4">Cell envelope biogenesis protein OmpA</fullName>
    </submittedName>
</protein>
<evidence type="ECO:0000256" key="2">
    <source>
        <dbReference type="SAM" id="Coils"/>
    </source>
</evidence>
<name>A0A0P0CGU9_9BACT</name>
<dbReference type="SUPFAM" id="SSF103088">
    <property type="entry name" value="OmpA-like"/>
    <property type="match status" value="1"/>
</dbReference>
<proteinExistence type="predicted"/>
<feature type="domain" description="OmpA-like" evidence="3">
    <location>
        <begin position="198"/>
        <end position="321"/>
    </location>
</feature>
<dbReference type="CDD" id="cd07185">
    <property type="entry name" value="OmpA_C-like"/>
    <property type="match status" value="1"/>
</dbReference>
<keyword evidence="5" id="KW-1185">Reference proteome</keyword>
<keyword evidence="1" id="KW-0472">Membrane</keyword>
<accession>A0A0P0CGU9</accession>
<gene>
    <name evidence="4" type="ORF">DC20_04135</name>
</gene>